<feature type="region of interest" description="Disordered" evidence="1">
    <location>
        <begin position="350"/>
        <end position="372"/>
    </location>
</feature>
<dbReference type="STRING" id="329884.A0A4U0XIU2"/>
<feature type="region of interest" description="Disordered" evidence="1">
    <location>
        <begin position="134"/>
        <end position="224"/>
    </location>
</feature>
<evidence type="ECO:0000256" key="1">
    <source>
        <dbReference type="SAM" id="MobiDB-lite"/>
    </source>
</evidence>
<accession>A0A4U0XIU2</accession>
<comment type="caution">
    <text evidence="2">The sequence shown here is derived from an EMBL/GenBank/DDBJ whole genome shotgun (WGS) entry which is preliminary data.</text>
</comment>
<dbReference type="OrthoDB" id="10609791at2759"/>
<dbReference type="Proteomes" id="UP000309340">
    <property type="component" value="Unassembled WGS sequence"/>
</dbReference>
<feature type="compositionally biased region" description="Low complexity" evidence="1">
    <location>
        <begin position="204"/>
        <end position="224"/>
    </location>
</feature>
<reference evidence="2 3" key="1">
    <citation type="submission" date="2017-03" db="EMBL/GenBank/DDBJ databases">
        <title>Genomes of endolithic fungi from Antarctica.</title>
        <authorList>
            <person name="Coleine C."/>
            <person name="Masonjones S."/>
            <person name="Stajich J.E."/>
        </authorList>
    </citation>
    <scope>NUCLEOTIDE SEQUENCE [LARGE SCALE GENOMIC DNA]</scope>
    <source>
        <strain evidence="2 3">CCFEE 5184</strain>
    </source>
</reference>
<feature type="compositionally biased region" description="Basic and acidic residues" evidence="1">
    <location>
        <begin position="14"/>
        <end position="23"/>
    </location>
</feature>
<proteinExistence type="predicted"/>
<dbReference type="AlphaFoldDB" id="A0A4U0XIU2"/>
<keyword evidence="3" id="KW-1185">Reference proteome</keyword>
<feature type="compositionally biased region" description="Low complexity" evidence="1">
    <location>
        <begin position="134"/>
        <end position="196"/>
    </location>
</feature>
<evidence type="ECO:0000313" key="3">
    <source>
        <dbReference type="Proteomes" id="UP000309340"/>
    </source>
</evidence>
<sequence length="474" mass="49425">MEVGMAPPHKRRKLSESDSRDGISFESEVGRPAPTPTFSHGVEHLSHAYATSDSRQVPPRIEEVHLQIHHQAVSVPDIHHGLHRRQGSGASSEPTLAVTVVASVNTDGSTTGLSTATDTAAASGVSSFASTATTTVISSPSPSDSTSTSSSTDATSSSSSTDATSSTSSDTISSTSYNSTGTVTPTSSSTSDPSSTAAGFIGISPTGSSPASASNNSSSGSVSLTGTVTSLSTGASLSGSLSQNLTTSALIIQDSRSHTTESSSKTLGAAFYLATLADGTVETFSRSSHSYITTFPDGSFATVPAATGSYVTATGTDGVTSVVYILYQQQQQNERRFQWRRPLRILRQGSSIARSRGGAGGGGGGSEHGRPLCRAQGIEGRTIAPHVLGLSSGVPRRPSFEVVGMDAAAAAAARPATGQGFRERLDRSRFEFKAVRRKGSVGGMRERGWGWWEQMRPRAREREREREREDGGWI</sequence>
<dbReference type="EMBL" id="NAJQ01000148">
    <property type="protein sequence ID" value="TKA77020.1"/>
    <property type="molecule type" value="Genomic_DNA"/>
</dbReference>
<protein>
    <submittedName>
        <fullName evidence="2">Uncharacterized protein</fullName>
    </submittedName>
</protein>
<evidence type="ECO:0000313" key="2">
    <source>
        <dbReference type="EMBL" id="TKA77020.1"/>
    </source>
</evidence>
<name>A0A4U0XIU2_9PEZI</name>
<feature type="compositionally biased region" description="Gly residues" evidence="1">
    <location>
        <begin position="357"/>
        <end position="366"/>
    </location>
</feature>
<gene>
    <name evidence="2" type="ORF">B0A55_01952</name>
</gene>
<organism evidence="2 3">
    <name type="scientific">Friedmanniomyces simplex</name>
    <dbReference type="NCBI Taxonomy" id="329884"/>
    <lineage>
        <taxon>Eukaryota</taxon>
        <taxon>Fungi</taxon>
        <taxon>Dikarya</taxon>
        <taxon>Ascomycota</taxon>
        <taxon>Pezizomycotina</taxon>
        <taxon>Dothideomycetes</taxon>
        <taxon>Dothideomycetidae</taxon>
        <taxon>Mycosphaerellales</taxon>
        <taxon>Teratosphaeriaceae</taxon>
        <taxon>Friedmanniomyces</taxon>
    </lineage>
</organism>
<feature type="region of interest" description="Disordered" evidence="1">
    <location>
        <begin position="1"/>
        <end position="40"/>
    </location>
</feature>